<protein>
    <submittedName>
        <fullName evidence="2">Uncharacterized protein</fullName>
    </submittedName>
</protein>
<dbReference type="OrthoDB" id="1114958at2"/>
<accession>A0A3N9U6Z1</accession>
<sequence>MKYLRWLLLYSVILLTACGDQLLEEAVTEVIKLSEEAIVEENETVNATPTNSSMEEVTQVDNGCFSNEVYIENEDICTLVIECSDYFTCVEWGNDVVTHLEFEYGSLVLEESVATDDDGLKVLTTYNVDNEQEVITTDSDVTDEELAYHGELWFSFSWIIPEKYREEITRFEVFESGNTLAYVSLHDDFGEYWTLGMNYENIELASETLVTYLHEYSHFLSLNFNEVDYWEDEASCPSLFLKNAGCLYEDAYLTGFYLQFWESGASDVFEGNYVSEYAMTSPEEDFAETFAHFVLTETPKGNSVADEKILFFYQYEELVEMRTEILSRTATWLKRSVEK</sequence>
<feature type="signal peptide" evidence="1">
    <location>
        <begin position="1"/>
        <end position="19"/>
    </location>
</feature>
<organism evidence="2 3">
    <name type="scientific">Lysinibacillus composti</name>
    <dbReference type="NCBI Taxonomy" id="720633"/>
    <lineage>
        <taxon>Bacteria</taxon>
        <taxon>Bacillati</taxon>
        <taxon>Bacillota</taxon>
        <taxon>Bacilli</taxon>
        <taxon>Bacillales</taxon>
        <taxon>Bacillaceae</taxon>
        <taxon>Lysinibacillus</taxon>
    </lineage>
</organism>
<dbReference type="PROSITE" id="PS51257">
    <property type="entry name" value="PROKAR_LIPOPROTEIN"/>
    <property type="match status" value="1"/>
</dbReference>
<name>A0A3N9U6Z1_9BACI</name>
<evidence type="ECO:0000313" key="3">
    <source>
        <dbReference type="Proteomes" id="UP000274033"/>
    </source>
</evidence>
<feature type="chain" id="PRO_5039508452" evidence="1">
    <location>
        <begin position="20"/>
        <end position="339"/>
    </location>
</feature>
<keyword evidence="3" id="KW-1185">Reference proteome</keyword>
<dbReference type="EMBL" id="RRCT01000027">
    <property type="protein sequence ID" value="RQW72364.1"/>
    <property type="molecule type" value="Genomic_DNA"/>
</dbReference>
<comment type="caution">
    <text evidence="2">The sequence shown here is derived from an EMBL/GenBank/DDBJ whole genome shotgun (WGS) entry which is preliminary data.</text>
</comment>
<dbReference type="Proteomes" id="UP000274033">
    <property type="component" value="Unassembled WGS sequence"/>
</dbReference>
<dbReference type="GO" id="GO:0008237">
    <property type="term" value="F:metallopeptidase activity"/>
    <property type="evidence" value="ECO:0007669"/>
    <property type="project" value="InterPro"/>
</dbReference>
<evidence type="ECO:0000256" key="1">
    <source>
        <dbReference type="SAM" id="SignalP"/>
    </source>
</evidence>
<dbReference type="InterPro" id="IPR031321">
    <property type="entry name" value="UCP012641"/>
</dbReference>
<reference evidence="2 3" key="1">
    <citation type="journal article" date="2013" name="J. Microbiol.">
        <title>Lysinibacillus chungkukjangi sp. nov., isolated from Chungkukjang, Korean fermented soybean food.</title>
        <authorList>
            <person name="Kim S.J."/>
            <person name="Jang Y.H."/>
            <person name="Hamada M."/>
            <person name="Ahn J.H."/>
            <person name="Weon H.Y."/>
            <person name="Suzuki K."/>
            <person name="Whang K.S."/>
            <person name="Kwon S.W."/>
        </authorList>
    </citation>
    <scope>NUCLEOTIDE SEQUENCE [LARGE SCALE GENOMIC DNA]</scope>
    <source>
        <strain evidence="2 3">MCCC 1A12701</strain>
    </source>
</reference>
<proteinExistence type="predicted"/>
<dbReference type="AlphaFoldDB" id="A0A3N9U6Z1"/>
<evidence type="ECO:0000313" key="2">
    <source>
        <dbReference type="EMBL" id="RQW72364.1"/>
    </source>
</evidence>
<dbReference type="Pfam" id="PF15887">
    <property type="entry name" value="Peptidase_Mx"/>
    <property type="match status" value="1"/>
</dbReference>
<gene>
    <name evidence="2" type="ORF">EBB45_18265</name>
</gene>
<dbReference type="InterPro" id="IPR024079">
    <property type="entry name" value="MetalloPept_cat_dom_sf"/>
</dbReference>
<dbReference type="Gene3D" id="3.40.390.10">
    <property type="entry name" value="Collagenase (Catalytic Domain)"/>
    <property type="match status" value="1"/>
</dbReference>
<keyword evidence="1" id="KW-0732">Signal</keyword>
<dbReference type="RefSeq" id="WP_124766778.1">
    <property type="nucleotide sequence ID" value="NZ_JAFBDY010000028.1"/>
</dbReference>